<dbReference type="Proteomes" id="UP000224854">
    <property type="component" value="Unassembled WGS sequence"/>
</dbReference>
<dbReference type="InterPro" id="IPR042184">
    <property type="entry name" value="YqeY/Aim41_N"/>
</dbReference>
<evidence type="ECO:0000313" key="2">
    <source>
        <dbReference type="Proteomes" id="UP000224854"/>
    </source>
</evidence>
<dbReference type="AlphaFoldDB" id="A0A2C5YUV7"/>
<dbReference type="Gene3D" id="1.10.1510.10">
    <property type="entry name" value="Uncharacterised protein YqeY/AIM41 PF09424, N-terminal domain"/>
    <property type="match status" value="1"/>
</dbReference>
<dbReference type="OrthoDB" id="538640at2759"/>
<keyword evidence="2" id="KW-1185">Reference proteome</keyword>
<protein>
    <submittedName>
        <fullName evidence="1">Uncharacterized protein</fullName>
    </submittedName>
</protein>
<sequence>MNRRLLFPSARHLLRPNICQKRQFYRAPILMREETVSSTSMPVDEGWITALKVELAQAMRTRDAIKSLVLRNILGTYTQARARGEQKTRLDFALLIRKIQRQMLEAADQAQDAGRKDVYAREMAQLELVEQYMQSKNFTFLTDQEILGAAKPKLQAAIDAQIDKKTWIKHILSHLDMGQMFGGKLVDKNDLRRVVSKMCREQDMKDAEEKKQADS</sequence>
<dbReference type="SUPFAM" id="SSF89095">
    <property type="entry name" value="GatB/YqeY motif"/>
    <property type="match status" value="1"/>
</dbReference>
<accession>A0A2C5YUV7</accession>
<proteinExistence type="predicted"/>
<dbReference type="GO" id="GO:0016884">
    <property type="term" value="F:carbon-nitrogen ligase activity, with glutamine as amido-N-donor"/>
    <property type="evidence" value="ECO:0007669"/>
    <property type="project" value="InterPro"/>
</dbReference>
<organism evidence="1 2">
    <name type="scientific">Ophiocordyceps australis</name>
    <dbReference type="NCBI Taxonomy" id="1399860"/>
    <lineage>
        <taxon>Eukaryota</taxon>
        <taxon>Fungi</taxon>
        <taxon>Dikarya</taxon>
        <taxon>Ascomycota</taxon>
        <taxon>Pezizomycotina</taxon>
        <taxon>Sordariomycetes</taxon>
        <taxon>Hypocreomycetidae</taxon>
        <taxon>Hypocreales</taxon>
        <taxon>Ophiocordycipitaceae</taxon>
        <taxon>Ophiocordyceps</taxon>
    </lineage>
</organism>
<dbReference type="InterPro" id="IPR003789">
    <property type="entry name" value="Asn/Gln_tRNA_amidoTrase-B-like"/>
</dbReference>
<gene>
    <name evidence="1" type="ORF">CDD82_7644</name>
</gene>
<reference evidence="1 2" key="1">
    <citation type="submission" date="2017-06" db="EMBL/GenBank/DDBJ databases">
        <title>Ant-infecting Ophiocordyceps genomes reveal a high diversity of potential behavioral manipulation genes and a possible major role for enterotoxins.</title>
        <authorList>
            <person name="De Bekker C."/>
            <person name="Evans H.C."/>
            <person name="Brachmann A."/>
            <person name="Hughes D.P."/>
        </authorList>
    </citation>
    <scope>NUCLEOTIDE SEQUENCE [LARGE SCALE GENOMIC DNA]</scope>
    <source>
        <strain evidence="1 2">1348a</strain>
    </source>
</reference>
<name>A0A2C5YUV7_9HYPO</name>
<dbReference type="EMBL" id="NJEU01000091">
    <property type="protein sequence ID" value="PHH81888.1"/>
    <property type="molecule type" value="Genomic_DNA"/>
</dbReference>
<evidence type="ECO:0000313" key="1">
    <source>
        <dbReference type="EMBL" id="PHH81888.1"/>
    </source>
</evidence>
<comment type="caution">
    <text evidence="1">The sequence shown here is derived from an EMBL/GenBank/DDBJ whole genome shotgun (WGS) entry which is preliminary data.</text>
</comment>